<evidence type="ECO:0000313" key="1">
    <source>
        <dbReference type="EMBL" id="KAA1123713.1"/>
    </source>
</evidence>
<dbReference type="Proteomes" id="UP000325313">
    <property type="component" value="Unassembled WGS sequence"/>
</dbReference>
<comment type="caution">
    <text evidence="1">The sequence shown here is derived from an EMBL/GenBank/DDBJ whole genome shotgun (WGS) entry which is preliminary data.</text>
</comment>
<protein>
    <submittedName>
        <fullName evidence="1">Uncharacterized protein</fullName>
    </submittedName>
</protein>
<dbReference type="EMBL" id="VDEP01000206">
    <property type="protein sequence ID" value="KAA1123713.1"/>
    <property type="molecule type" value="Genomic_DNA"/>
</dbReference>
<reference evidence="1 2" key="1">
    <citation type="submission" date="2019-05" db="EMBL/GenBank/DDBJ databases">
        <title>Emergence of the Ug99 lineage of the wheat stem rust pathogen through somatic hybridization.</title>
        <authorList>
            <person name="Li F."/>
            <person name="Upadhyaya N.M."/>
            <person name="Sperschneider J."/>
            <person name="Matny O."/>
            <person name="Nguyen-Phuc H."/>
            <person name="Mago R."/>
            <person name="Raley C."/>
            <person name="Miller M.E."/>
            <person name="Silverstein K.A.T."/>
            <person name="Henningsen E."/>
            <person name="Hirsch C.D."/>
            <person name="Visser B."/>
            <person name="Pretorius Z.A."/>
            <person name="Steffenson B.J."/>
            <person name="Schwessinger B."/>
            <person name="Dodds P.N."/>
            <person name="Figueroa M."/>
        </authorList>
    </citation>
    <scope>NUCLEOTIDE SEQUENCE [LARGE SCALE GENOMIC DNA]</scope>
    <source>
        <strain evidence="1 2">Ug99</strain>
    </source>
</reference>
<proteinExistence type="predicted"/>
<organism evidence="1 2">
    <name type="scientific">Puccinia graminis f. sp. tritici</name>
    <dbReference type="NCBI Taxonomy" id="56615"/>
    <lineage>
        <taxon>Eukaryota</taxon>
        <taxon>Fungi</taxon>
        <taxon>Dikarya</taxon>
        <taxon>Basidiomycota</taxon>
        <taxon>Pucciniomycotina</taxon>
        <taxon>Pucciniomycetes</taxon>
        <taxon>Pucciniales</taxon>
        <taxon>Pucciniaceae</taxon>
        <taxon>Puccinia</taxon>
    </lineage>
</organism>
<sequence length="142" mass="15140">MTRAWSVCDTCWPDSSSSLNISRKSNDTSLAVSGCALADTLKISVKETGPKIGMITKRGGTITARLDNIGCPSTGEALGIVEQAVLGRCKIGAMISAVSHNGEQENFFMAKSKQSRIRNQRSDPCPPVSVLTSAPGLKDRWI</sequence>
<accession>A0A5B0RFF8</accession>
<name>A0A5B0RFF8_PUCGR</name>
<dbReference type="AlphaFoldDB" id="A0A5B0RFF8"/>
<gene>
    <name evidence="1" type="ORF">PGTUg99_007775</name>
</gene>
<evidence type="ECO:0000313" key="2">
    <source>
        <dbReference type="Proteomes" id="UP000325313"/>
    </source>
</evidence>